<dbReference type="AlphaFoldDB" id="A0A8S3UUK1"/>
<name>A0A8S3UUK1_MYTED</name>
<evidence type="ECO:0008006" key="3">
    <source>
        <dbReference type="Google" id="ProtNLM"/>
    </source>
</evidence>
<dbReference type="Gene3D" id="3.40.50.300">
    <property type="entry name" value="P-loop containing nucleotide triphosphate hydrolases"/>
    <property type="match status" value="2"/>
</dbReference>
<proteinExistence type="predicted"/>
<reference evidence="1" key="1">
    <citation type="submission" date="2021-03" db="EMBL/GenBank/DDBJ databases">
        <authorList>
            <person name="Bekaert M."/>
        </authorList>
    </citation>
    <scope>NUCLEOTIDE SEQUENCE</scope>
</reference>
<dbReference type="EMBL" id="CAJPWZ010002968">
    <property type="protein sequence ID" value="CAG2249251.1"/>
    <property type="molecule type" value="Genomic_DNA"/>
</dbReference>
<organism evidence="1 2">
    <name type="scientific">Mytilus edulis</name>
    <name type="common">Blue mussel</name>
    <dbReference type="NCBI Taxonomy" id="6550"/>
    <lineage>
        <taxon>Eukaryota</taxon>
        <taxon>Metazoa</taxon>
        <taxon>Spiralia</taxon>
        <taxon>Lophotrochozoa</taxon>
        <taxon>Mollusca</taxon>
        <taxon>Bivalvia</taxon>
        <taxon>Autobranchia</taxon>
        <taxon>Pteriomorphia</taxon>
        <taxon>Mytilida</taxon>
        <taxon>Mytiloidea</taxon>
        <taxon>Mytilidae</taxon>
        <taxon>Mytilinae</taxon>
        <taxon>Mytilus</taxon>
    </lineage>
</organism>
<dbReference type="OrthoDB" id="6125710at2759"/>
<evidence type="ECO:0000313" key="1">
    <source>
        <dbReference type="EMBL" id="CAG2249251.1"/>
    </source>
</evidence>
<gene>
    <name evidence="1" type="ORF">MEDL_61035</name>
</gene>
<keyword evidence="2" id="KW-1185">Reference proteome</keyword>
<dbReference type="Proteomes" id="UP000683360">
    <property type="component" value="Unassembled WGS sequence"/>
</dbReference>
<accession>A0A8S3UUK1</accession>
<protein>
    <recommendedName>
        <fullName evidence="3">Roc domain-containing protein</fullName>
    </recommendedName>
</protein>
<dbReference type="InterPro" id="IPR027417">
    <property type="entry name" value="P-loop_NTPase"/>
</dbReference>
<sequence>MESGSIIVDEIERQMRLTGSLIIVYDDSFFNDAMAKFTIEVGKQIQLGNQYFKLIVLEVKPILAEHLRFFKSFSRITVKKHYEERAYQQILKILTGTDLTENDLEVENRRLKDRNEQIAFSRLVNLQPPQKLFSECRKGIDLYKRLVETKSEELYYIRLVVLGQEGVGKTSLVRRLLQESISQVKSTNGIEINVNKYGISLRTGEWQFHKVSNISKGLDQNELQETVLYERKPKRKQILSEVQDYVQYWTNTVHCYGDISRNKDQFLNPPIIPVATHVDKIQLSNVQEYIEDYREALVKSLGSDRQKDHLRNFFAISNTQSSEDEMEKLRQYIFAIA</sequence>
<evidence type="ECO:0000313" key="2">
    <source>
        <dbReference type="Proteomes" id="UP000683360"/>
    </source>
</evidence>
<dbReference type="SUPFAM" id="SSF52540">
    <property type="entry name" value="P-loop containing nucleoside triphosphate hydrolases"/>
    <property type="match status" value="1"/>
</dbReference>
<comment type="caution">
    <text evidence="1">The sequence shown here is derived from an EMBL/GenBank/DDBJ whole genome shotgun (WGS) entry which is preliminary data.</text>
</comment>